<organism evidence="8">
    <name type="scientific">hydrothermal vent metagenome</name>
    <dbReference type="NCBI Taxonomy" id="652676"/>
    <lineage>
        <taxon>unclassified sequences</taxon>
        <taxon>metagenomes</taxon>
        <taxon>ecological metagenomes</taxon>
    </lineage>
</organism>
<feature type="transmembrane region" description="Helical" evidence="7">
    <location>
        <begin position="102"/>
        <end position="119"/>
    </location>
</feature>
<dbReference type="AlphaFoldDB" id="A0A3B1AT73"/>
<dbReference type="PANTHER" id="PTHR30561">
    <property type="entry name" value="SMR FAMILY PROTON-DEPENDENT DRUG EFFLUX TRANSPORTER SUGE"/>
    <property type="match status" value="1"/>
</dbReference>
<accession>A0A3B1AT73</accession>
<keyword evidence="5 7" id="KW-1133">Transmembrane helix</keyword>
<keyword evidence="6 7" id="KW-0472">Membrane</keyword>
<feature type="transmembrane region" description="Helical" evidence="7">
    <location>
        <begin position="46"/>
        <end position="64"/>
    </location>
</feature>
<reference evidence="8" key="1">
    <citation type="submission" date="2018-06" db="EMBL/GenBank/DDBJ databases">
        <authorList>
            <person name="Zhirakovskaya E."/>
        </authorList>
    </citation>
    <scope>NUCLEOTIDE SEQUENCE</scope>
</reference>
<dbReference type="FunFam" id="1.10.3730.20:FF:000001">
    <property type="entry name" value="Quaternary ammonium compound resistance transporter SugE"/>
    <property type="match status" value="1"/>
</dbReference>
<evidence type="ECO:0000256" key="5">
    <source>
        <dbReference type="ARBA" id="ARBA00022989"/>
    </source>
</evidence>
<dbReference type="GO" id="GO:0022857">
    <property type="term" value="F:transmembrane transporter activity"/>
    <property type="evidence" value="ECO:0007669"/>
    <property type="project" value="InterPro"/>
</dbReference>
<name>A0A3B1AT73_9ZZZZ</name>
<keyword evidence="3" id="KW-1003">Cell membrane</keyword>
<dbReference type="InterPro" id="IPR037185">
    <property type="entry name" value="EmrE-like"/>
</dbReference>
<keyword evidence="2" id="KW-0813">Transport</keyword>
<dbReference type="SUPFAM" id="SSF103481">
    <property type="entry name" value="Multidrug resistance efflux transporter EmrE"/>
    <property type="match status" value="1"/>
</dbReference>
<comment type="subcellular location">
    <subcellularLocation>
        <location evidence="1">Cell membrane</location>
        <topology evidence="1">Multi-pass membrane protein</topology>
    </subcellularLocation>
</comment>
<dbReference type="EMBL" id="UOFU01000306">
    <property type="protein sequence ID" value="VAX03004.1"/>
    <property type="molecule type" value="Genomic_DNA"/>
</dbReference>
<gene>
    <name evidence="8" type="ORF">MNBD_GAMMA20-621</name>
</gene>
<evidence type="ECO:0000256" key="1">
    <source>
        <dbReference type="ARBA" id="ARBA00004651"/>
    </source>
</evidence>
<evidence type="ECO:0000256" key="4">
    <source>
        <dbReference type="ARBA" id="ARBA00022692"/>
    </source>
</evidence>
<dbReference type="InterPro" id="IPR000390">
    <property type="entry name" value="Small_drug/metabolite_transptr"/>
</dbReference>
<dbReference type="PANTHER" id="PTHR30561:SF1">
    <property type="entry name" value="MULTIDRUG TRANSPORTER EMRE"/>
    <property type="match status" value="1"/>
</dbReference>
<evidence type="ECO:0000256" key="6">
    <source>
        <dbReference type="ARBA" id="ARBA00023136"/>
    </source>
</evidence>
<dbReference type="Pfam" id="PF00893">
    <property type="entry name" value="Multi_Drug_Res"/>
    <property type="match status" value="1"/>
</dbReference>
<evidence type="ECO:0000256" key="7">
    <source>
        <dbReference type="SAM" id="Phobius"/>
    </source>
</evidence>
<feature type="transmembrane region" description="Helical" evidence="7">
    <location>
        <begin position="21"/>
        <end position="40"/>
    </location>
</feature>
<protein>
    <recommendedName>
        <fullName evidence="9">Small multidrug resistance family (SMR) protein</fullName>
    </recommendedName>
</protein>
<dbReference type="InterPro" id="IPR045324">
    <property type="entry name" value="Small_multidrug_res"/>
</dbReference>
<evidence type="ECO:0008006" key="9">
    <source>
        <dbReference type="Google" id="ProtNLM"/>
    </source>
</evidence>
<sequence>MNKPPDQQQAYKSKPTPASAWWLLSLAICFEIAGAIGLNFGEGFSLLLPTILALAAFAVALYLVSHVMKNLPVSVAYPIWAGGGTAGVALLGVIIFDESMDIFKALGIALVIIGVITINRNSDKKSGC</sequence>
<evidence type="ECO:0000313" key="8">
    <source>
        <dbReference type="EMBL" id="VAX03004.1"/>
    </source>
</evidence>
<proteinExistence type="predicted"/>
<keyword evidence="4 7" id="KW-0812">Transmembrane</keyword>
<dbReference type="Gene3D" id="1.10.3730.20">
    <property type="match status" value="1"/>
</dbReference>
<evidence type="ECO:0000256" key="2">
    <source>
        <dbReference type="ARBA" id="ARBA00022448"/>
    </source>
</evidence>
<dbReference type="GO" id="GO:0005886">
    <property type="term" value="C:plasma membrane"/>
    <property type="evidence" value="ECO:0007669"/>
    <property type="project" value="UniProtKB-SubCell"/>
</dbReference>
<feature type="transmembrane region" description="Helical" evidence="7">
    <location>
        <begin position="76"/>
        <end position="96"/>
    </location>
</feature>
<evidence type="ECO:0000256" key="3">
    <source>
        <dbReference type="ARBA" id="ARBA00022475"/>
    </source>
</evidence>